<evidence type="ECO:0000313" key="1">
    <source>
        <dbReference type="EMBL" id="CAH1394024.1"/>
    </source>
</evidence>
<dbReference type="AlphaFoldDB" id="A0A9P0EFJ5"/>
<dbReference type="Proteomes" id="UP001152798">
    <property type="component" value="Chromosome 2"/>
</dbReference>
<reference evidence="1" key="1">
    <citation type="submission" date="2022-01" db="EMBL/GenBank/DDBJ databases">
        <authorList>
            <person name="King R."/>
        </authorList>
    </citation>
    <scope>NUCLEOTIDE SEQUENCE</scope>
</reference>
<sequence length="317" mass="38285">MKQLCWKTSRAPPGYLNWGENLSSQKCTPKTKSWFFNLKLTIQSNGIRYSDDLEHYEEEILNAIWETLEFLQIHPNLEVDLNTKFLWNPLLKGGGRNMGFLEKPIIKNVRLIKKFIKRNKRILSVYLDKYSAFEWLTKFDPLFVTQIYTQQTKEVVVNRIDKIIDYIIALFVKGHWMHEINMGIYPYRLLNETVLNKLTFKGSFDSVIANATKLFWADEVVISLCKTKYSKIQKKSWFFYKYFPYIERDDARNMLIMLCWPLWIYQRLEKLTKRFVIRLREIMEKQPFKCKFLCERMLDLKDRMKILRKYTSLDQVR</sequence>
<organism evidence="1 2">
    <name type="scientific">Nezara viridula</name>
    <name type="common">Southern green stink bug</name>
    <name type="synonym">Cimex viridulus</name>
    <dbReference type="NCBI Taxonomy" id="85310"/>
    <lineage>
        <taxon>Eukaryota</taxon>
        <taxon>Metazoa</taxon>
        <taxon>Ecdysozoa</taxon>
        <taxon>Arthropoda</taxon>
        <taxon>Hexapoda</taxon>
        <taxon>Insecta</taxon>
        <taxon>Pterygota</taxon>
        <taxon>Neoptera</taxon>
        <taxon>Paraneoptera</taxon>
        <taxon>Hemiptera</taxon>
        <taxon>Heteroptera</taxon>
        <taxon>Panheteroptera</taxon>
        <taxon>Pentatomomorpha</taxon>
        <taxon>Pentatomoidea</taxon>
        <taxon>Pentatomidae</taxon>
        <taxon>Pentatominae</taxon>
        <taxon>Nezara</taxon>
    </lineage>
</organism>
<name>A0A9P0EFJ5_NEZVI</name>
<dbReference type="OrthoDB" id="10382329at2759"/>
<dbReference type="EMBL" id="OV725078">
    <property type="protein sequence ID" value="CAH1394024.1"/>
    <property type="molecule type" value="Genomic_DNA"/>
</dbReference>
<proteinExistence type="predicted"/>
<keyword evidence="2" id="KW-1185">Reference proteome</keyword>
<protein>
    <submittedName>
        <fullName evidence="1">Uncharacterized protein</fullName>
    </submittedName>
</protein>
<gene>
    <name evidence="1" type="ORF">NEZAVI_LOCUS4587</name>
</gene>
<evidence type="ECO:0000313" key="2">
    <source>
        <dbReference type="Proteomes" id="UP001152798"/>
    </source>
</evidence>
<accession>A0A9P0EFJ5</accession>